<feature type="compositionally biased region" description="Low complexity" evidence="2">
    <location>
        <begin position="8"/>
        <end position="27"/>
    </location>
</feature>
<dbReference type="PROSITE" id="PS50294">
    <property type="entry name" value="WD_REPEATS_REGION"/>
    <property type="match status" value="2"/>
</dbReference>
<dbReference type="InterPro" id="IPR015943">
    <property type="entry name" value="WD40/YVTN_repeat-like_dom_sf"/>
</dbReference>
<feature type="repeat" description="WD" evidence="1">
    <location>
        <begin position="433"/>
        <end position="467"/>
    </location>
</feature>
<evidence type="ECO:0000256" key="2">
    <source>
        <dbReference type="SAM" id="MobiDB-lite"/>
    </source>
</evidence>
<accession>A0A0F2M6K2</accession>
<dbReference type="InterPro" id="IPR036322">
    <property type="entry name" value="WD40_repeat_dom_sf"/>
</dbReference>
<evidence type="ECO:0000313" key="4">
    <source>
        <dbReference type="Proteomes" id="UP000033710"/>
    </source>
</evidence>
<dbReference type="GO" id="GO:0080008">
    <property type="term" value="C:Cul4-RING E3 ubiquitin ligase complex"/>
    <property type="evidence" value="ECO:0007669"/>
    <property type="project" value="TreeGrafter"/>
</dbReference>
<dbReference type="GeneID" id="27670498"/>
<dbReference type="InterPro" id="IPR001680">
    <property type="entry name" value="WD40_rpt"/>
</dbReference>
<reference evidence="3 4" key="2">
    <citation type="journal article" date="2015" name="Eukaryot. Cell">
        <title>Asexual propagation of a virulent clone complex in a human and feline outbreak of sporotrichosis.</title>
        <authorList>
            <person name="Teixeira Mde M."/>
            <person name="Rodrigues A.M."/>
            <person name="Tsui C.K."/>
            <person name="de Almeida L.G."/>
            <person name="Van Diepeningen A.D."/>
            <person name="van den Ende B.G."/>
            <person name="Fernandes G.F."/>
            <person name="Kano R."/>
            <person name="Hamelin R.C."/>
            <person name="Lopes-Bezerra L.M."/>
            <person name="Vasconcelos A.T."/>
            <person name="de Hoog S."/>
            <person name="de Camargo Z.P."/>
            <person name="Felipe M.S."/>
        </authorList>
    </citation>
    <scope>NUCLEOTIDE SEQUENCE [LARGE SCALE GENOMIC DNA]</scope>
    <source>
        <strain evidence="3 4">1099-18</strain>
    </source>
</reference>
<comment type="caution">
    <text evidence="3">The sequence shown here is derived from an EMBL/GenBank/DDBJ whole genome shotgun (WGS) entry which is preliminary data.</text>
</comment>
<reference evidence="3 4" key="1">
    <citation type="journal article" date="2014" name="BMC Genomics">
        <title>Comparative genomics of the major fungal agents of human and animal Sporotrichosis: Sporothrix schenckii and Sporothrix brasiliensis.</title>
        <authorList>
            <person name="Teixeira M.M."/>
            <person name="de Almeida L.G."/>
            <person name="Kubitschek-Barreira P."/>
            <person name="Alves F.L."/>
            <person name="Kioshima E.S."/>
            <person name="Abadio A.K."/>
            <person name="Fernandes L."/>
            <person name="Derengowski L.S."/>
            <person name="Ferreira K.S."/>
            <person name="Souza R.C."/>
            <person name="Ruiz J.C."/>
            <person name="de Andrade N.C."/>
            <person name="Paes H.C."/>
            <person name="Nicola A.M."/>
            <person name="Albuquerque P."/>
            <person name="Gerber A.L."/>
            <person name="Martins V.P."/>
            <person name="Peconick L.D."/>
            <person name="Neto A.V."/>
            <person name="Chaucanez C.B."/>
            <person name="Silva P.A."/>
            <person name="Cunha O.L."/>
            <person name="de Oliveira F.F."/>
            <person name="dos Santos T.C."/>
            <person name="Barros A.L."/>
            <person name="Soares M.A."/>
            <person name="de Oliveira L.M."/>
            <person name="Marini M.M."/>
            <person name="Villalobos-Duno H."/>
            <person name="Cunha M.M."/>
            <person name="de Hoog S."/>
            <person name="da Silveira J.F."/>
            <person name="Henrissat B."/>
            <person name="Nino-Vega G.A."/>
            <person name="Cisalpino P.S."/>
            <person name="Mora-Montes H.M."/>
            <person name="Almeida S.R."/>
            <person name="Stajich J.E."/>
            <person name="Lopes-Bezerra L.M."/>
            <person name="Vasconcelos A.T."/>
            <person name="Felipe M.S."/>
        </authorList>
    </citation>
    <scope>NUCLEOTIDE SEQUENCE [LARGE SCALE GENOMIC DNA]</scope>
    <source>
        <strain evidence="3 4">1099-18</strain>
    </source>
</reference>
<sequence length="728" mass="81872">MSAPQTPGNDNANGNAGAGDSESNGAAPTDVLNLLRQAYRLRAGGAGGEYTAVHGEFGDDTSHRLLDDDDEEEDDDDDEYHDAEDGPMHYDIEIEEVVDEDEEIVGDGDEENDDEDDGEEEEEEDEDDEDEEEDDNDDIDEGRPVPYLTRRQLNILLQGETLHNVLLSVTDWGGGFDIDAFTNSRRRRQQQRDPNRFPKVPSEEGRKLMDSGVFGSTERPRKVYTTIFDNMASDNHSLHTKIEARRRPVSLRLLDRELGLGQTQADRTLGKNMIAQSMVPSTDADMVLRYEAPVYLGQFSDDGNFFYSATKDFRVRMYDTSNVNEWKHYKTVVHPSGRWTMTDASLSPDNKWLAFTSMMPKVCLAPTDPNDEGEPYLLDLAGLPRDDTIGDFYDSFAIFSVRFSGDGRELVAGTNASTIIVYDIESRQVLHSFEGHKHDVNAVCFGDKQSPHLLYSGSDDATIKVWDRRSLGDSRAAGAFVGHCEGITYIDSKGDGRYILSNGKDQTMRLWDLRMAMSMSDFDAKDPASLTQFSLYDYRFQRYNDDLYFKHPHDNSVVTFRGHRVERTLIRCHFSPPGSSDGRYVYSASHSGKVYIYNLDATLAGVIDVREATRETLSAVAAEEERQAEAGGHNNTAETLNSRQRVRQRRYTHGPLCVRDASWHPTIPVLVASSFDAESMETGTCSVHSCDIAKDGDAGGREHRLYDDRMRPISSWQTSVRNTAWWAN</sequence>
<feature type="region of interest" description="Disordered" evidence="2">
    <location>
        <begin position="184"/>
        <end position="214"/>
    </location>
</feature>
<evidence type="ECO:0000313" key="3">
    <source>
        <dbReference type="EMBL" id="KJR85242.1"/>
    </source>
</evidence>
<protein>
    <submittedName>
        <fullName evidence="3">WD repeat-containing protein 23</fullName>
    </submittedName>
</protein>
<dbReference type="PANTHER" id="PTHR19847:SF7">
    <property type="entry name" value="DDB1- AND CUL4-ASSOCIATED FACTOR 11"/>
    <property type="match status" value="1"/>
</dbReference>
<dbReference type="FunFam" id="2.130.10.10:FF:000557">
    <property type="entry name" value="WD repeat protein"/>
    <property type="match status" value="1"/>
</dbReference>
<dbReference type="SMART" id="SM00320">
    <property type="entry name" value="WD40"/>
    <property type="match status" value="5"/>
</dbReference>
<feature type="compositionally biased region" description="Basic and acidic residues" evidence="2">
    <location>
        <begin position="83"/>
        <end position="92"/>
    </location>
</feature>
<feature type="region of interest" description="Disordered" evidence="2">
    <location>
        <begin position="48"/>
        <end position="146"/>
    </location>
</feature>
<dbReference type="RefSeq" id="XP_016587918.1">
    <property type="nucleotide sequence ID" value="XM_016735221.1"/>
</dbReference>
<evidence type="ECO:0000256" key="1">
    <source>
        <dbReference type="PROSITE-ProRule" id="PRU00221"/>
    </source>
</evidence>
<dbReference type="SUPFAM" id="SSF50978">
    <property type="entry name" value="WD40 repeat-like"/>
    <property type="match status" value="1"/>
</dbReference>
<dbReference type="GO" id="GO:0043161">
    <property type="term" value="P:proteasome-mediated ubiquitin-dependent protein catabolic process"/>
    <property type="evidence" value="ECO:0007669"/>
    <property type="project" value="TreeGrafter"/>
</dbReference>
<name>A0A0F2M6K2_SPOSC</name>
<feature type="region of interest" description="Disordered" evidence="2">
    <location>
        <begin position="625"/>
        <end position="645"/>
    </location>
</feature>
<dbReference type="EMBL" id="AXCR01000007">
    <property type="protein sequence ID" value="KJR85242.1"/>
    <property type="molecule type" value="Genomic_DNA"/>
</dbReference>
<feature type="compositionally biased region" description="Basic and acidic residues" evidence="2">
    <location>
        <begin position="56"/>
        <end position="66"/>
    </location>
</feature>
<dbReference type="AlphaFoldDB" id="A0A0F2M6K2"/>
<feature type="compositionally biased region" description="Basic and acidic residues" evidence="2">
    <location>
        <begin position="190"/>
        <end position="209"/>
    </location>
</feature>
<feature type="compositionally biased region" description="Acidic residues" evidence="2">
    <location>
        <begin position="93"/>
        <end position="140"/>
    </location>
</feature>
<dbReference type="KEGG" id="ssck:SPSK_08630"/>
<feature type="region of interest" description="Disordered" evidence="2">
    <location>
        <begin position="1"/>
        <end position="29"/>
    </location>
</feature>
<dbReference type="VEuPathDB" id="FungiDB:SPSK_08630"/>
<dbReference type="PANTHER" id="PTHR19847">
    <property type="entry name" value="DDB1- AND CUL4-ASSOCIATED FACTOR 11"/>
    <property type="match status" value="1"/>
</dbReference>
<proteinExistence type="predicted"/>
<dbReference type="PROSITE" id="PS50082">
    <property type="entry name" value="WD_REPEATS_2"/>
    <property type="match status" value="2"/>
</dbReference>
<keyword evidence="1" id="KW-0853">WD repeat</keyword>
<dbReference type="InterPro" id="IPR051859">
    <property type="entry name" value="DCAF"/>
</dbReference>
<dbReference type="Pfam" id="PF00400">
    <property type="entry name" value="WD40"/>
    <property type="match status" value="2"/>
</dbReference>
<dbReference type="Gene3D" id="2.130.10.10">
    <property type="entry name" value="YVTN repeat-like/Quinoprotein amine dehydrogenase"/>
    <property type="match status" value="2"/>
</dbReference>
<dbReference type="Proteomes" id="UP000033710">
    <property type="component" value="Unassembled WGS sequence"/>
</dbReference>
<feature type="compositionally biased region" description="Acidic residues" evidence="2">
    <location>
        <begin position="67"/>
        <end position="82"/>
    </location>
</feature>
<dbReference type="OrthoDB" id="63070at2759"/>
<feature type="repeat" description="WD" evidence="1">
    <location>
        <begin position="480"/>
        <end position="521"/>
    </location>
</feature>
<gene>
    <name evidence="3" type="ORF">SPSK_08630</name>
</gene>
<feature type="compositionally biased region" description="Polar residues" evidence="2">
    <location>
        <begin position="633"/>
        <end position="643"/>
    </location>
</feature>
<organism evidence="3 4">
    <name type="scientific">Sporothrix schenckii 1099-18</name>
    <dbReference type="NCBI Taxonomy" id="1397361"/>
    <lineage>
        <taxon>Eukaryota</taxon>
        <taxon>Fungi</taxon>
        <taxon>Dikarya</taxon>
        <taxon>Ascomycota</taxon>
        <taxon>Pezizomycotina</taxon>
        <taxon>Sordariomycetes</taxon>
        <taxon>Sordariomycetidae</taxon>
        <taxon>Ophiostomatales</taxon>
        <taxon>Ophiostomataceae</taxon>
        <taxon>Sporothrix</taxon>
    </lineage>
</organism>